<feature type="region of interest" description="Disordered" evidence="5">
    <location>
        <begin position="115"/>
        <end position="135"/>
    </location>
</feature>
<evidence type="ECO:0000256" key="3">
    <source>
        <dbReference type="ARBA" id="ARBA00022989"/>
    </source>
</evidence>
<dbReference type="PANTHER" id="PTHR11040:SF44">
    <property type="entry name" value="PROTEIN ZNTC-RELATED"/>
    <property type="match status" value="1"/>
</dbReference>
<keyword evidence="3 6" id="KW-1133">Transmembrane helix</keyword>
<comment type="caution">
    <text evidence="7">The sequence shown here is derived from an EMBL/GenBank/DDBJ whole genome shotgun (WGS) entry which is preliminary data.</text>
</comment>
<name>A0A9W7EBP3_9STRA</name>
<reference evidence="8" key="1">
    <citation type="journal article" date="2023" name="Commun. Biol.">
        <title>Genome analysis of Parmales, the sister group of diatoms, reveals the evolutionary specialization of diatoms from phago-mixotrophs to photoautotrophs.</title>
        <authorList>
            <person name="Ban H."/>
            <person name="Sato S."/>
            <person name="Yoshikawa S."/>
            <person name="Yamada K."/>
            <person name="Nakamura Y."/>
            <person name="Ichinomiya M."/>
            <person name="Sato N."/>
            <person name="Blanc-Mathieu R."/>
            <person name="Endo H."/>
            <person name="Kuwata A."/>
            <person name="Ogata H."/>
        </authorList>
    </citation>
    <scope>NUCLEOTIDE SEQUENCE [LARGE SCALE GENOMIC DNA]</scope>
    <source>
        <strain evidence="8">NIES 3701</strain>
    </source>
</reference>
<feature type="transmembrane region" description="Helical" evidence="6">
    <location>
        <begin position="72"/>
        <end position="89"/>
    </location>
</feature>
<feature type="transmembrane region" description="Helical" evidence="6">
    <location>
        <begin position="32"/>
        <end position="52"/>
    </location>
</feature>
<dbReference type="GO" id="GO:0005886">
    <property type="term" value="C:plasma membrane"/>
    <property type="evidence" value="ECO:0007669"/>
    <property type="project" value="TreeGrafter"/>
</dbReference>
<comment type="subcellular location">
    <subcellularLocation>
        <location evidence="1">Membrane</location>
        <topology evidence="1">Multi-pass membrane protein</topology>
    </subcellularLocation>
</comment>
<feature type="transmembrane region" description="Helical" evidence="6">
    <location>
        <begin position="6"/>
        <end position="25"/>
    </location>
</feature>
<accession>A0A9W7EBP3</accession>
<evidence type="ECO:0000256" key="2">
    <source>
        <dbReference type="ARBA" id="ARBA00022692"/>
    </source>
</evidence>
<dbReference type="Pfam" id="PF02535">
    <property type="entry name" value="Zip"/>
    <property type="match status" value="1"/>
</dbReference>
<evidence type="ECO:0000256" key="4">
    <source>
        <dbReference type="ARBA" id="ARBA00023136"/>
    </source>
</evidence>
<keyword evidence="4 6" id="KW-0472">Membrane</keyword>
<evidence type="ECO:0000313" key="8">
    <source>
        <dbReference type="Proteomes" id="UP001165085"/>
    </source>
</evidence>
<evidence type="ECO:0000256" key="5">
    <source>
        <dbReference type="SAM" id="MobiDB-lite"/>
    </source>
</evidence>
<feature type="transmembrane region" description="Helical" evidence="6">
    <location>
        <begin position="287"/>
        <end position="303"/>
    </location>
</feature>
<feature type="transmembrane region" description="Helical" evidence="6">
    <location>
        <begin position="223"/>
        <end position="241"/>
    </location>
</feature>
<evidence type="ECO:0000313" key="7">
    <source>
        <dbReference type="EMBL" id="GMH73052.1"/>
    </source>
</evidence>
<feature type="transmembrane region" description="Helical" evidence="6">
    <location>
        <begin position="247"/>
        <end position="266"/>
    </location>
</feature>
<evidence type="ECO:0000256" key="1">
    <source>
        <dbReference type="ARBA" id="ARBA00004141"/>
    </source>
</evidence>
<proteinExistence type="predicted"/>
<evidence type="ECO:0000256" key="6">
    <source>
        <dbReference type="SAM" id="Phobius"/>
    </source>
</evidence>
<dbReference type="InterPro" id="IPR003689">
    <property type="entry name" value="ZIP"/>
</dbReference>
<gene>
    <name evidence="7" type="ORF">TrST_g10221</name>
</gene>
<dbReference type="AlphaFoldDB" id="A0A9W7EBP3"/>
<dbReference type="GO" id="GO:0005385">
    <property type="term" value="F:zinc ion transmembrane transporter activity"/>
    <property type="evidence" value="ECO:0007669"/>
    <property type="project" value="TreeGrafter"/>
</dbReference>
<dbReference type="OrthoDB" id="448280at2759"/>
<keyword evidence="8" id="KW-1185">Reference proteome</keyword>
<dbReference type="Proteomes" id="UP001165085">
    <property type="component" value="Unassembled WGS sequence"/>
</dbReference>
<feature type="transmembrane region" description="Helical" evidence="6">
    <location>
        <begin position="191"/>
        <end position="211"/>
    </location>
</feature>
<organism evidence="7 8">
    <name type="scientific">Triparma strigata</name>
    <dbReference type="NCBI Taxonomy" id="1606541"/>
    <lineage>
        <taxon>Eukaryota</taxon>
        <taxon>Sar</taxon>
        <taxon>Stramenopiles</taxon>
        <taxon>Ochrophyta</taxon>
        <taxon>Bolidophyceae</taxon>
        <taxon>Parmales</taxon>
        <taxon>Triparmaceae</taxon>
        <taxon>Triparma</taxon>
    </lineage>
</organism>
<dbReference type="PANTHER" id="PTHR11040">
    <property type="entry name" value="ZINC/IRON TRANSPORTER"/>
    <property type="match status" value="1"/>
</dbReference>
<keyword evidence="2 6" id="KW-0812">Transmembrane</keyword>
<dbReference type="EMBL" id="BRXY01000163">
    <property type="protein sequence ID" value="GMH73052.1"/>
    <property type="molecule type" value="Genomic_DNA"/>
</dbReference>
<sequence length="304" mass="32584">MPFSVAFKVIFLGMLSVAGVLLPYLSPPMKTYLPIVRPFGTGCVMSIALLHLLPDALEATAKVKMPSWMGDFPLAEGLTVLGFAIMVIIEQVFACPSCEIEAAITQDNKSKSSCSNTHCHHSESCPPPELTESNSYGALEGGEKATLLPLKTTPGATTPEELYKMYMLELSIAVHSILVGLPLATSNSDSLVWALGFHQLFEGMSLGLAGLGIDLDLKGFVKLALLFGSSISAGIMAGYFVSELAEGTWQAYTNSLAAGIVLYVAVEFYEKDFGHHVNKHEGKAAKLCTFFFGITTMAVMAIWA</sequence>
<protein>
    <submittedName>
        <fullName evidence="7">Uncharacterized protein</fullName>
    </submittedName>
</protein>